<dbReference type="Proteomes" id="UP000065261">
    <property type="component" value="Chromosome I"/>
</dbReference>
<proteinExistence type="predicted"/>
<evidence type="ECO:0000313" key="2">
    <source>
        <dbReference type="Proteomes" id="UP000065261"/>
    </source>
</evidence>
<evidence type="ECO:0008006" key="3">
    <source>
        <dbReference type="Google" id="ProtNLM"/>
    </source>
</evidence>
<sequence>MTYIVFFALLLLITLLASYLIVENNRKKAIEAKKKLFNARVSQVNTRLKLKLNELLDAKLIRPKYLPRIQAIISNFFVVQAHTDENLNQLESTADLLINVLSNELIKTYQSNVSQNLVDNIQYFVAELPSQGILYNKTFYQTILPALIVNIKTEDIEQLADNINNADEISEINSHSKIIQDEEIA</sequence>
<dbReference type="OrthoDB" id="6314644at2"/>
<gene>
    <name evidence="1" type="ORF">PTRA_a1497</name>
</gene>
<evidence type="ECO:0000313" key="1">
    <source>
        <dbReference type="EMBL" id="ALS32702.1"/>
    </source>
</evidence>
<dbReference type="AlphaFoldDB" id="A0A0U2X5U8"/>
<dbReference type="RefSeq" id="WP_058373138.1">
    <property type="nucleotide sequence ID" value="NZ_CP011034.1"/>
</dbReference>
<dbReference type="KEGG" id="ptn:PTRA_a1497"/>
<reference evidence="1 2" key="1">
    <citation type="submission" date="2015-03" db="EMBL/GenBank/DDBJ databases">
        <authorList>
            <person name="Murphy D."/>
        </authorList>
    </citation>
    <scope>NUCLEOTIDE SEQUENCE [LARGE SCALE GENOMIC DNA]</scope>
    <source>
        <strain evidence="1 2">KMM 520</strain>
    </source>
</reference>
<dbReference type="PATRIC" id="fig|1315283.4.peg.1295"/>
<accession>A0A0U2X5U8</accession>
<protein>
    <recommendedName>
        <fullName evidence="3">Orphan protein</fullName>
    </recommendedName>
</protein>
<name>A0A0U2X5U8_9GAMM</name>
<dbReference type="EMBL" id="CP011034">
    <property type="protein sequence ID" value="ALS32702.1"/>
    <property type="molecule type" value="Genomic_DNA"/>
</dbReference>
<organism evidence="1">
    <name type="scientific">Pseudoalteromonas translucida KMM 520</name>
    <dbReference type="NCBI Taxonomy" id="1315283"/>
    <lineage>
        <taxon>Bacteria</taxon>
        <taxon>Pseudomonadati</taxon>
        <taxon>Pseudomonadota</taxon>
        <taxon>Gammaproteobacteria</taxon>
        <taxon>Alteromonadales</taxon>
        <taxon>Pseudoalteromonadaceae</taxon>
        <taxon>Pseudoalteromonas</taxon>
    </lineage>
</organism>